<feature type="coiled-coil region" evidence="1">
    <location>
        <begin position="57"/>
        <end position="84"/>
    </location>
</feature>
<dbReference type="Proteomes" id="UP000191554">
    <property type="component" value="Unassembled WGS sequence"/>
</dbReference>
<accession>A0A1V4SR29</accession>
<evidence type="ECO:0000313" key="3">
    <source>
        <dbReference type="Proteomes" id="UP000191554"/>
    </source>
</evidence>
<proteinExistence type="predicted"/>
<gene>
    <name evidence="2" type="ORF">CLHUN_01640</name>
</gene>
<comment type="caution">
    <text evidence="2">The sequence shown here is derived from an EMBL/GenBank/DDBJ whole genome shotgun (WGS) entry which is preliminary data.</text>
</comment>
<dbReference type="AlphaFoldDB" id="A0A1V4SR29"/>
<dbReference type="RefSeq" id="WP_080062666.1">
    <property type="nucleotide sequence ID" value="NZ_MZGX01000001.1"/>
</dbReference>
<dbReference type="STRING" id="48256.CLHUN_01640"/>
<organism evidence="2 3">
    <name type="scientific">Ruminiclostridium hungatei</name>
    <name type="common">Clostridium hungatei</name>
    <dbReference type="NCBI Taxonomy" id="48256"/>
    <lineage>
        <taxon>Bacteria</taxon>
        <taxon>Bacillati</taxon>
        <taxon>Bacillota</taxon>
        <taxon>Clostridia</taxon>
        <taxon>Eubacteriales</taxon>
        <taxon>Oscillospiraceae</taxon>
        <taxon>Ruminiclostridium</taxon>
    </lineage>
</organism>
<protein>
    <submittedName>
        <fullName evidence="2">Uncharacterized protein</fullName>
    </submittedName>
</protein>
<evidence type="ECO:0000256" key="1">
    <source>
        <dbReference type="SAM" id="Coils"/>
    </source>
</evidence>
<dbReference type="OrthoDB" id="9938178at2"/>
<keyword evidence="1" id="KW-0175">Coiled coil</keyword>
<evidence type="ECO:0000313" key="2">
    <source>
        <dbReference type="EMBL" id="OPX46348.1"/>
    </source>
</evidence>
<dbReference type="EMBL" id="MZGX01000001">
    <property type="protein sequence ID" value="OPX46348.1"/>
    <property type="molecule type" value="Genomic_DNA"/>
</dbReference>
<keyword evidence="3" id="KW-1185">Reference proteome</keyword>
<reference evidence="2 3" key="1">
    <citation type="submission" date="2017-03" db="EMBL/GenBank/DDBJ databases">
        <title>Genome sequence of Clostridium hungatei DSM 14427.</title>
        <authorList>
            <person name="Poehlein A."/>
            <person name="Daniel R."/>
        </authorList>
    </citation>
    <scope>NUCLEOTIDE SEQUENCE [LARGE SCALE GENOMIC DNA]</scope>
    <source>
        <strain evidence="2 3">DSM 14427</strain>
    </source>
</reference>
<name>A0A1V4SR29_RUMHU</name>
<sequence length="170" mass="20107">MSEVKIIRNDRGVDFRRIEKFLELFQERCRKKAQVFTQQESELKKKRETEAFAYFGIDSEIEEIKRIDAEIKKFKELRSQHEEKVRDYTQGKDKEKRYNSYDSIREGSPIQVFIDVGIADVSKNKDEIWALNQQLSNELWYARNLEQAIEIMQAFQSKLDSISLDGDGNA</sequence>